<dbReference type="RefSeq" id="WP_217667917.1">
    <property type="nucleotide sequence ID" value="NZ_JAHRID010000002.1"/>
</dbReference>
<name>A0ABS6MI56_9GAMM</name>
<feature type="transmembrane region" description="Helical" evidence="1">
    <location>
        <begin position="60"/>
        <end position="79"/>
    </location>
</feature>
<keyword evidence="4" id="KW-1185">Reference proteome</keyword>
<dbReference type="InterPro" id="IPR050925">
    <property type="entry name" value="Rhomboid_protease_S54"/>
</dbReference>
<dbReference type="GO" id="GO:0016787">
    <property type="term" value="F:hydrolase activity"/>
    <property type="evidence" value="ECO:0007669"/>
    <property type="project" value="UniProtKB-KW"/>
</dbReference>
<evidence type="ECO:0000313" key="4">
    <source>
        <dbReference type="Proteomes" id="UP000704611"/>
    </source>
</evidence>
<proteinExistence type="predicted"/>
<comment type="caution">
    <text evidence="3">The sequence shown here is derived from an EMBL/GenBank/DDBJ whole genome shotgun (WGS) entry which is preliminary data.</text>
</comment>
<accession>A0ABS6MI56</accession>
<keyword evidence="1" id="KW-1133">Transmembrane helix</keyword>
<protein>
    <submittedName>
        <fullName evidence="3">Rhombosortase</fullName>
        <ecNumber evidence="3">3.4.21.-</ecNumber>
    </submittedName>
</protein>
<dbReference type="Proteomes" id="UP000704611">
    <property type="component" value="Unassembled WGS sequence"/>
</dbReference>
<dbReference type="InterPro" id="IPR023826">
    <property type="entry name" value="Rhom-like_SP_proteobac"/>
</dbReference>
<feature type="transmembrane region" description="Helical" evidence="1">
    <location>
        <begin position="110"/>
        <end position="128"/>
    </location>
</feature>
<feature type="transmembrane region" description="Helical" evidence="1">
    <location>
        <begin position="173"/>
        <end position="193"/>
    </location>
</feature>
<dbReference type="PANTHER" id="PTHR43731:SF16">
    <property type="entry name" value="RHOMBOSORTASE"/>
    <property type="match status" value="1"/>
</dbReference>
<dbReference type="NCBIfam" id="TIGR03902">
    <property type="entry name" value="rhom_GG_sort"/>
    <property type="match status" value="1"/>
</dbReference>
<feature type="domain" description="Peptidase S54 rhomboid" evidence="2">
    <location>
        <begin position="45"/>
        <end position="188"/>
    </location>
</feature>
<dbReference type="PANTHER" id="PTHR43731">
    <property type="entry name" value="RHOMBOID PROTEASE"/>
    <property type="match status" value="1"/>
</dbReference>
<gene>
    <name evidence="3" type="primary">rrtA</name>
    <name evidence="3" type="ORF">KQY15_05205</name>
</gene>
<reference evidence="3 4" key="1">
    <citation type="submission" date="2021-06" db="EMBL/GenBank/DDBJ databases">
        <title>Rheinheimera indica sp. nov., isolated from deep-sea sediment.</title>
        <authorList>
            <person name="Wang Z."/>
            <person name="Zhang X.-Y."/>
        </authorList>
    </citation>
    <scope>NUCLEOTIDE SEQUENCE [LARGE SCALE GENOMIC DNA]</scope>
    <source>
        <strain evidence="3 4">SM2107</strain>
    </source>
</reference>
<dbReference type="Pfam" id="PF01694">
    <property type="entry name" value="Rhomboid"/>
    <property type="match status" value="1"/>
</dbReference>
<organism evidence="3 4">
    <name type="scientific">Arsukibacterium indicum</name>
    <dbReference type="NCBI Taxonomy" id="2848612"/>
    <lineage>
        <taxon>Bacteria</taxon>
        <taxon>Pseudomonadati</taxon>
        <taxon>Pseudomonadota</taxon>
        <taxon>Gammaproteobacteria</taxon>
        <taxon>Chromatiales</taxon>
        <taxon>Chromatiaceae</taxon>
        <taxon>Arsukibacterium</taxon>
    </lineage>
</organism>
<evidence type="ECO:0000256" key="1">
    <source>
        <dbReference type="SAM" id="Phobius"/>
    </source>
</evidence>
<dbReference type="EC" id="3.4.21.-" evidence="3"/>
<keyword evidence="3" id="KW-0378">Hydrolase</keyword>
<feature type="transmembrane region" description="Helical" evidence="1">
    <location>
        <begin position="86"/>
        <end position="104"/>
    </location>
</feature>
<sequence length="202" mass="22488">MQTFLKVNRAYLPFCGLLLLAVLLFMLPQSQQQLLAYQRFALADGELWRLFSGHLLHSNLYHLLLNGGGLLIIMLLHAGYQRQMSLLWQLLVSSLLISLLLYWLNPEVQRYVGLSGVLHGLLFFGALLDIKTRKTGGVLLTAGILAKIAYEQYQGPDAELGQLISATVAIEAHLYGVISGALLFALFLLKSWLAGNSRNNKH</sequence>
<dbReference type="InterPro" id="IPR022764">
    <property type="entry name" value="Peptidase_S54_rhomboid_dom"/>
</dbReference>
<evidence type="ECO:0000259" key="2">
    <source>
        <dbReference type="Pfam" id="PF01694"/>
    </source>
</evidence>
<evidence type="ECO:0000313" key="3">
    <source>
        <dbReference type="EMBL" id="MBV2128487.1"/>
    </source>
</evidence>
<keyword evidence="1" id="KW-0472">Membrane</keyword>
<dbReference type="EMBL" id="JAHRID010000002">
    <property type="protein sequence ID" value="MBV2128487.1"/>
    <property type="molecule type" value="Genomic_DNA"/>
</dbReference>
<keyword evidence="1" id="KW-0812">Transmembrane</keyword>